<dbReference type="PATRIC" id="fig|1423724.4.peg.1921"/>
<dbReference type="SUPFAM" id="SSF46785">
    <property type="entry name" value="Winged helix' DNA-binding domain"/>
    <property type="match status" value="1"/>
</dbReference>
<keyword evidence="2" id="KW-1185">Reference proteome</keyword>
<comment type="caution">
    <text evidence="1">The sequence shown here is derived from an EMBL/GenBank/DDBJ whole genome shotgun (WGS) entry which is preliminary data.</text>
</comment>
<dbReference type="AlphaFoldDB" id="A0A0R1U1F1"/>
<dbReference type="InterPro" id="IPR036390">
    <property type="entry name" value="WH_DNA-bd_sf"/>
</dbReference>
<dbReference type="Pfam" id="PF02082">
    <property type="entry name" value="Rrf2"/>
    <property type="match status" value="1"/>
</dbReference>
<name>A0A0R1U1F1_9LACO</name>
<dbReference type="PANTHER" id="PTHR33221">
    <property type="entry name" value="WINGED HELIX-TURN-HELIX TRANSCRIPTIONAL REGULATOR, RRF2 FAMILY"/>
    <property type="match status" value="1"/>
</dbReference>
<dbReference type="InterPro" id="IPR036388">
    <property type="entry name" value="WH-like_DNA-bd_sf"/>
</dbReference>
<dbReference type="Proteomes" id="UP000051324">
    <property type="component" value="Unassembled WGS sequence"/>
</dbReference>
<dbReference type="GO" id="GO:0005829">
    <property type="term" value="C:cytosol"/>
    <property type="evidence" value="ECO:0007669"/>
    <property type="project" value="TreeGrafter"/>
</dbReference>
<dbReference type="PANTHER" id="PTHR33221:SF9">
    <property type="entry name" value="RRF2 FAMILY PROTEIN"/>
    <property type="match status" value="1"/>
</dbReference>
<sequence>MQLKKGLEQSVCILALLATQKREIPLSSRVIHERIKGSQTYLRKLMRCLVVGGLVSSASGNSGGFTLAHDPAEITLLQIVTVVEGKLHSYPNTGVFNDVFTDFRPLAKEGVNVLQKAFAKADQAWMEELSQITIYQLLCETFGTHEIPNIDWNDFECNSAEQVKYTLQKLRQSLLKK</sequence>
<dbReference type="PROSITE" id="PS01332">
    <property type="entry name" value="HTH_RRF2_1"/>
    <property type="match status" value="1"/>
</dbReference>
<dbReference type="Gene3D" id="1.10.10.10">
    <property type="entry name" value="Winged helix-like DNA-binding domain superfamily/Winged helix DNA-binding domain"/>
    <property type="match status" value="1"/>
</dbReference>
<evidence type="ECO:0008006" key="3">
    <source>
        <dbReference type="Google" id="ProtNLM"/>
    </source>
</evidence>
<dbReference type="eggNOG" id="COG1959">
    <property type="taxonomic scope" value="Bacteria"/>
</dbReference>
<proteinExistence type="predicted"/>
<dbReference type="EMBL" id="AZFT01000006">
    <property type="protein sequence ID" value="KRL87225.1"/>
    <property type="molecule type" value="Genomic_DNA"/>
</dbReference>
<evidence type="ECO:0000313" key="2">
    <source>
        <dbReference type="Proteomes" id="UP000051324"/>
    </source>
</evidence>
<dbReference type="NCBIfam" id="TIGR00738">
    <property type="entry name" value="rrf2_super"/>
    <property type="match status" value="1"/>
</dbReference>
<protein>
    <recommendedName>
        <fullName evidence="3">Rrf2 family transcriptional regulator</fullName>
    </recommendedName>
</protein>
<organism evidence="1 2">
    <name type="scientific">Ligilactobacillus apodemi DSM 16634 = JCM 16172</name>
    <dbReference type="NCBI Taxonomy" id="1423724"/>
    <lineage>
        <taxon>Bacteria</taxon>
        <taxon>Bacillati</taxon>
        <taxon>Bacillota</taxon>
        <taxon>Bacilli</taxon>
        <taxon>Lactobacillales</taxon>
        <taxon>Lactobacillaceae</taxon>
        <taxon>Ligilactobacillus</taxon>
    </lineage>
</organism>
<dbReference type="STRING" id="1423724.FC32_GL001844"/>
<reference evidence="1 2" key="1">
    <citation type="journal article" date="2015" name="Genome Announc.">
        <title>Expanding the biotechnology potential of lactobacilli through comparative genomics of 213 strains and associated genera.</title>
        <authorList>
            <person name="Sun Z."/>
            <person name="Harris H.M."/>
            <person name="McCann A."/>
            <person name="Guo C."/>
            <person name="Argimon S."/>
            <person name="Zhang W."/>
            <person name="Yang X."/>
            <person name="Jeffery I.B."/>
            <person name="Cooney J.C."/>
            <person name="Kagawa T.F."/>
            <person name="Liu W."/>
            <person name="Song Y."/>
            <person name="Salvetti E."/>
            <person name="Wrobel A."/>
            <person name="Rasinkangas P."/>
            <person name="Parkhill J."/>
            <person name="Rea M.C."/>
            <person name="O'Sullivan O."/>
            <person name="Ritari J."/>
            <person name="Douillard F.P."/>
            <person name="Paul Ross R."/>
            <person name="Yang R."/>
            <person name="Briner A.E."/>
            <person name="Felis G.E."/>
            <person name="de Vos W.M."/>
            <person name="Barrangou R."/>
            <person name="Klaenhammer T.R."/>
            <person name="Caufield P.W."/>
            <person name="Cui Y."/>
            <person name="Zhang H."/>
            <person name="O'Toole P.W."/>
        </authorList>
    </citation>
    <scope>NUCLEOTIDE SEQUENCE [LARGE SCALE GENOMIC DNA]</scope>
    <source>
        <strain evidence="1 2">DSM 16634</strain>
    </source>
</reference>
<evidence type="ECO:0000313" key="1">
    <source>
        <dbReference type="EMBL" id="KRL87225.1"/>
    </source>
</evidence>
<gene>
    <name evidence="1" type="ORF">FC32_GL001844</name>
</gene>
<dbReference type="OrthoDB" id="9808360at2"/>
<dbReference type="PROSITE" id="PS51197">
    <property type="entry name" value="HTH_RRF2_2"/>
    <property type="match status" value="1"/>
</dbReference>
<dbReference type="InterPro" id="IPR030489">
    <property type="entry name" value="TR_Rrf2-type_CS"/>
</dbReference>
<accession>A0A0R1U1F1</accession>
<dbReference type="RefSeq" id="WP_025087320.1">
    <property type="nucleotide sequence ID" value="NZ_AZFT01000006.1"/>
</dbReference>
<dbReference type="GO" id="GO:0003700">
    <property type="term" value="F:DNA-binding transcription factor activity"/>
    <property type="evidence" value="ECO:0007669"/>
    <property type="project" value="TreeGrafter"/>
</dbReference>
<dbReference type="InterPro" id="IPR000944">
    <property type="entry name" value="Tscrpt_reg_Rrf2"/>
</dbReference>